<dbReference type="PANTHER" id="PTHR11092">
    <property type="entry name" value="SUGAR NUCLEOTIDE EPIMERASE RELATED"/>
    <property type="match status" value="1"/>
</dbReference>
<feature type="domain" description="DUF1731" evidence="3">
    <location>
        <begin position="257"/>
        <end position="303"/>
    </location>
</feature>
<dbReference type="SUPFAM" id="SSF51735">
    <property type="entry name" value="NAD(P)-binding Rossmann-fold domains"/>
    <property type="match status" value="1"/>
</dbReference>
<dbReference type="Pfam" id="PF08338">
    <property type="entry name" value="DUF1731"/>
    <property type="match status" value="1"/>
</dbReference>
<dbReference type="OrthoDB" id="9801773at2"/>
<dbReference type="AlphaFoldDB" id="A3QFL8"/>
<evidence type="ECO:0008006" key="6">
    <source>
        <dbReference type="Google" id="ProtNLM"/>
    </source>
</evidence>
<dbReference type="InterPro" id="IPR036291">
    <property type="entry name" value="NAD(P)-bd_dom_sf"/>
</dbReference>
<dbReference type="NCBIfam" id="TIGR01777">
    <property type="entry name" value="yfcH"/>
    <property type="match status" value="1"/>
</dbReference>
<dbReference type="Gene3D" id="3.40.50.720">
    <property type="entry name" value="NAD(P)-binding Rossmann-like Domain"/>
    <property type="match status" value="1"/>
</dbReference>
<name>A3QFL8_SHELP</name>
<dbReference type="STRING" id="323850.Shew_2400"/>
<dbReference type="InterPro" id="IPR013549">
    <property type="entry name" value="DUF1731"/>
</dbReference>
<protein>
    <recommendedName>
        <fullName evidence="6">NAD-dependent epimerase/dehydratase</fullName>
    </recommendedName>
</protein>
<dbReference type="PANTHER" id="PTHR11092:SF0">
    <property type="entry name" value="EPIMERASE FAMILY PROTEIN SDR39U1"/>
    <property type="match status" value="1"/>
</dbReference>
<dbReference type="RefSeq" id="WP_011866197.1">
    <property type="nucleotide sequence ID" value="NC_009092.1"/>
</dbReference>
<dbReference type="InterPro" id="IPR010099">
    <property type="entry name" value="SDR39U1"/>
</dbReference>
<comment type="similarity">
    <text evidence="1">Belongs to the NAD(P)-dependent epimerase/dehydratase family. SDR39U1 subfamily.</text>
</comment>
<feature type="domain" description="NAD-dependent epimerase/dehydratase" evidence="2">
    <location>
        <begin position="3"/>
        <end position="229"/>
    </location>
</feature>
<evidence type="ECO:0000259" key="3">
    <source>
        <dbReference type="Pfam" id="PF08338"/>
    </source>
</evidence>
<dbReference type="eggNOG" id="COG1090">
    <property type="taxonomic scope" value="Bacteria"/>
</dbReference>
<reference evidence="4 5" key="1">
    <citation type="submission" date="2007-03" db="EMBL/GenBank/DDBJ databases">
        <title>Complete sequence of Shewanella loihica PV-4.</title>
        <authorList>
            <consortium name="US DOE Joint Genome Institute"/>
            <person name="Copeland A."/>
            <person name="Lucas S."/>
            <person name="Lapidus A."/>
            <person name="Barry K."/>
            <person name="Detter J.C."/>
            <person name="Glavina del Rio T."/>
            <person name="Hammon N."/>
            <person name="Israni S."/>
            <person name="Dalin E."/>
            <person name="Tice H."/>
            <person name="Pitluck S."/>
            <person name="Chain P."/>
            <person name="Malfatti S."/>
            <person name="Shin M."/>
            <person name="Vergez L."/>
            <person name="Schmutz J."/>
            <person name="Larimer F."/>
            <person name="Land M."/>
            <person name="Hauser L."/>
            <person name="Kyrpides N."/>
            <person name="Mikhailova N."/>
            <person name="Romine M.F."/>
            <person name="Serres G."/>
            <person name="Fredrickson J."/>
            <person name="Tiedje J."/>
            <person name="Richardson P."/>
        </authorList>
    </citation>
    <scope>NUCLEOTIDE SEQUENCE [LARGE SCALE GENOMIC DNA]</scope>
    <source>
        <strain evidence="5">ATCC BAA-1088 / PV-4</strain>
    </source>
</reference>
<evidence type="ECO:0000259" key="2">
    <source>
        <dbReference type="Pfam" id="PF01370"/>
    </source>
</evidence>
<dbReference type="CDD" id="cd05242">
    <property type="entry name" value="SDR_a8"/>
    <property type="match status" value="1"/>
</dbReference>
<dbReference type="Proteomes" id="UP000001558">
    <property type="component" value="Chromosome"/>
</dbReference>
<proteinExistence type="inferred from homology"/>
<evidence type="ECO:0000313" key="4">
    <source>
        <dbReference type="EMBL" id="ABO24266.1"/>
    </source>
</evidence>
<evidence type="ECO:0000256" key="1">
    <source>
        <dbReference type="ARBA" id="ARBA00009353"/>
    </source>
</evidence>
<keyword evidence="5" id="KW-1185">Reference proteome</keyword>
<organism evidence="4 5">
    <name type="scientific">Shewanella loihica (strain ATCC BAA-1088 / PV-4)</name>
    <dbReference type="NCBI Taxonomy" id="323850"/>
    <lineage>
        <taxon>Bacteria</taxon>
        <taxon>Pseudomonadati</taxon>
        <taxon>Pseudomonadota</taxon>
        <taxon>Gammaproteobacteria</taxon>
        <taxon>Alteromonadales</taxon>
        <taxon>Shewanellaceae</taxon>
        <taxon>Shewanella</taxon>
    </lineage>
</organism>
<dbReference type="EMBL" id="CP000606">
    <property type="protein sequence ID" value="ABO24266.1"/>
    <property type="molecule type" value="Genomic_DNA"/>
</dbReference>
<dbReference type="HOGENOM" id="CLU_047373_0_3_6"/>
<accession>A3QFL8</accession>
<dbReference type="Pfam" id="PF01370">
    <property type="entry name" value="Epimerase"/>
    <property type="match status" value="1"/>
</dbReference>
<dbReference type="InterPro" id="IPR001509">
    <property type="entry name" value="Epimerase_deHydtase"/>
</dbReference>
<sequence>MRILITGGTGFIGKALVKALEGEHQLTLLTRSAGKAHLTLGNQHKLLGNLSALANLDGFDAVINLAGEPIADKRWSLEVKQKICDSRWDTTARLAKLFEASKTPPKVFISGSAIGIYGDHDKQVHLDESFDLAHFKDTGKEEKFPHSVCAKWEELALQCQGLTRVCVMRIGLVLGLNGGALKKMLLPFKLGAGGVVGSGKQGMSWIHREDLIAIILFLLNNEQCQGIYNATAPNPVSNREFTNSLGTALSRPTLLPMPAPILSLALGEMSQLLLEGQYVYPDRLTQAGFSFHYTHLDDALTNLFGASKS</sequence>
<evidence type="ECO:0000313" key="5">
    <source>
        <dbReference type="Proteomes" id="UP000001558"/>
    </source>
</evidence>
<dbReference type="KEGG" id="slo:Shew_2400"/>
<gene>
    <name evidence="4" type="ordered locus">Shew_2400</name>
</gene>